<reference evidence="3" key="1">
    <citation type="submission" date="2018-06" db="EMBL/GenBank/DDBJ databases">
        <authorList>
            <person name="Zhirakovskaya E."/>
        </authorList>
    </citation>
    <scope>NUCLEOTIDE SEQUENCE</scope>
</reference>
<gene>
    <name evidence="3" type="ORF">MNBD_NITROSPINAE02-321</name>
</gene>
<dbReference type="PANTHER" id="PTHR22916:SF3">
    <property type="entry name" value="UDP-GLCNAC:BETAGAL BETA-1,3-N-ACETYLGLUCOSAMINYLTRANSFERASE-LIKE PROTEIN 1"/>
    <property type="match status" value="1"/>
</dbReference>
<dbReference type="Pfam" id="PF00535">
    <property type="entry name" value="Glycos_transf_2"/>
    <property type="match status" value="1"/>
</dbReference>
<feature type="domain" description="CoA-binding" evidence="2">
    <location>
        <begin position="242"/>
        <end position="321"/>
    </location>
</feature>
<dbReference type="PANTHER" id="PTHR22916">
    <property type="entry name" value="GLYCOSYLTRANSFERASE"/>
    <property type="match status" value="1"/>
</dbReference>
<dbReference type="InterPro" id="IPR029044">
    <property type="entry name" value="Nucleotide-diphossugar_trans"/>
</dbReference>
<evidence type="ECO:0000259" key="1">
    <source>
        <dbReference type="Pfam" id="PF00535"/>
    </source>
</evidence>
<evidence type="ECO:0008006" key="4">
    <source>
        <dbReference type="Google" id="ProtNLM"/>
    </source>
</evidence>
<dbReference type="GO" id="GO:0016758">
    <property type="term" value="F:hexosyltransferase activity"/>
    <property type="evidence" value="ECO:0007669"/>
    <property type="project" value="UniProtKB-ARBA"/>
</dbReference>
<feature type="domain" description="Glycosyltransferase 2-like" evidence="1">
    <location>
        <begin position="10"/>
        <end position="174"/>
    </location>
</feature>
<sequence length="335" mass="37453">MPTNNNRKVSILLPAKNCGARLADAVASVLRQTFLNLELVIVDDHTTDGSIRDIRLNDKRLKVIANEGEGLVDALNTAAKHATGDYFARMDGDDICFRTRIEKQVEYLGANEHIGIVATLVEIFSDSCVMEGYRIYEKWVNSLVDPAGIEREIFIESPLPHPSVMFRRDAFEKLGGYRDMGWAEDFDMWLRAYEAGVGMGKVDEVLLKWRDDENRTSKTDPRYSKDSFMRARAHFLARTVLKNRNAIIWGAGNTGKLLCRYLDTNCKSVVGFIDINPRKIGESKAGRPVYGPGHAAKALDEIIIVSVAARGARSEIREHLNGSGKKEGKDYVCVV</sequence>
<protein>
    <recommendedName>
        <fullName evidence="4">Glycosyltransferase 2-like domain-containing protein</fullName>
    </recommendedName>
</protein>
<dbReference type="InterPro" id="IPR001173">
    <property type="entry name" value="Glyco_trans_2-like"/>
</dbReference>
<dbReference type="Gene3D" id="3.90.550.10">
    <property type="entry name" value="Spore Coat Polysaccharide Biosynthesis Protein SpsA, Chain A"/>
    <property type="match status" value="1"/>
</dbReference>
<dbReference type="InterPro" id="IPR029063">
    <property type="entry name" value="SAM-dependent_MTases_sf"/>
</dbReference>
<accession>A0A3B1BWP0</accession>
<organism evidence="3">
    <name type="scientific">hydrothermal vent metagenome</name>
    <dbReference type="NCBI Taxonomy" id="652676"/>
    <lineage>
        <taxon>unclassified sequences</taxon>
        <taxon>metagenomes</taxon>
        <taxon>ecological metagenomes</taxon>
    </lineage>
</organism>
<dbReference type="InterPro" id="IPR003781">
    <property type="entry name" value="CoA-bd"/>
</dbReference>
<dbReference type="Gene3D" id="3.40.50.720">
    <property type="entry name" value="NAD(P)-binding Rossmann-like Domain"/>
    <property type="match status" value="1"/>
</dbReference>
<evidence type="ECO:0000313" key="3">
    <source>
        <dbReference type="EMBL" id="VAX16244.1"/>
    </source>
</evidence>
<proteinExistence type="predicted"/>
<dbReference type="Pfam" id="PF02629">
    <property type="entry name" value="CoA_binding"/>
    <property type="match status" value="1"/>
</dbReference>
<dbReference type="SUPFAM" id="SSF53335">
    <property type="entry name" value="S-adenosyl-L-methionine-dependent methyltransferases"/>
    <property type="match status" value="1"/>
</dbReference>
<evidence type="ECO:0000259" key="2">
    <source>
        <dbReference type="Pfam" id="PF02629"/>
    </source>
</evidence>
<name>A0A3B1BWP0_9ZZZZ</name>
<dbReference type="SUPFAM" id="SSF53448">
    <property type="entry name" value="Nucleotide-diphospho-sugar transferases"/>
    <property type="match status" value="1"/>
</dbReference>
<dbReference type="AlphaFoldDB" id="A0A3B1BWP0"/>
<dbReference type="EMBL" id="UOGE01000004">
    <property type="protein sequence ID" value="VAX16244.1"/>
    <property type="molecule type" value="Genomic_DNA"/>
</dbReference>